<dbReference type="AlphaFoldDB" id="A0A182XEI7"/>
<dbReference type="Proteomes" id="UP000076407">
    <property type="component" value="Unassembled WGS sequence"/>
</dbReference>
<reference evidence="2" key="1">
    <citation type="submission" date="2020-05" db="UniProtKB">
        <authorList>
            <consortium name="EnsemblMetazoa"/>
        </authorList>
    </citation>
    <scope>IDENTIFICATION</scope>
    <source>
        <strain evidence="2">SANGQUA</strain>
    </source>
</reference>
<evidence type="ECO:0000313" key="2">
    <source>
        <dbReference type="EnsemblMetazoa" id="AQUA008240-PA"/>
    </source>
</evidence>
<accession>A0A182XEI7</accession>
<dbReference type="VEuPathDB" id="VectorBase:AQUA008240"/>
<dbReference type="EnsemblMetazoa" id="AQUA008240-RA">
    <property type="protein sequence ID" value="AQUA008240-PA"/>
    <property type="gene ID" value="AQUA008240"/>
</dbReference>
<sequence length="71" mass="7902">MNKKKGKQHKKRQSSEAEEDWEKTRTDRPVKVNISFYPPVQPVAANLCTETKGCSKAFGAAPTKYTTGAQC</sequence>
<name>A0A182XEI7_ANOQN</name>
<protein>
    <submittedName>
        <fullName evidence="2">Uncharacterized protein</fullName>
    </submittedName>
</protein>
<evidence type="ECO:0000256" key="1">
    <source>
        <dbReference type="SAM" id="MobiDB-lite"/>
    </source>
</evidence>
<feature type="compositionally biased region" description="Basic residues" evidence="1">
    <location>
        <begin position="1"/>
        <end position="12"/>
    </location>
</feature>
<proteinExistence type="predicted"/>
<feature type="region of interest" description="Disordered" evidence="1">
    <location>
        <begin position="1"/>
        <end position="26"/>
    </location>
</feature>
<evidence type="ECO:0000313" key="3">
    <source>
        <dbReference type="Proteomes" id="UP000076407"/>
    </source>
</evidence>
<keyword evidence="3" id="KW-1185">Reference proteome</keyword>
<organism evidence="2 3">
    <name type="scientific">Anopheles quadriannulatus</name>
    <name type="common">Mosquito</name>
    <dbReference type="NCBI Taxonomy" id="34691"/>
    <lineage>
        <taxon>Eukaryota</taxon>
        <taxon>Metazoa</taxon>
        <taxon>Ecdysozoa</taxon>
        <taxon>Arthropoda</taxon>
        <taxon>Hexapoda</taxon>
        <taxon>Insecta</taxon>
        <taxon>Pterygota</taxon>
        <taxon>Neoptera</taxon>
        <taxon>Endopterygota</taxon>
        <taxon>Diptera</taxon>
        <taxon>Nematocera</taxon>
        <taxon>Culicoidea</taxon>
        <taxon>Culicidae</taxon>
        <taxon>Anophelinae</taxon>
        <taxon>Anopheles</taxon>
    </lineage>
</organism>